<dbReference type="InterPro" id="IPR013785">
    <property type="entry name" value="Aldolase_TIM"/>
</dbReference>
<organism evidence="1 2">
    <name type="scientific">Umezawaea tangerina</name>
    <dbReference type="NCBI Taxonomy" id="84725"/>
    <lineage>
        <taxon>Bacteria</taxon>
        <taxon>Bacillati</taxon>
        <taxon>Actinomycetota</taxon>
        <taxon>Actinomycetes</taxon>
        <taxon>Pseudonocardiales</taxon>
        <taxon>Pseudonocardiaceae</taxon>
        <taxon>Umezawaea</taxon>
    </lineage>
</organism>
<name>A0A2T0TAX1_9PSEU</name>
<proteinExistence type="predicted"/>
<reference evidence="1 2" key="1">
    <citation type="submission" date="2018-03" db="EMBL/GenBank/DDBJ databases">
        <title>Genomic Encyclopedia of Archaeal and Bacterial Type Strains, Phase II (KMG-II): from individual species to whole genera.</title>
        <authorList>
            <person name="Goeker M."/>
        </authorList>
    </citation>
    <scope>NUCLEOTIDE SEQUENCE [LARGE SCALE GENOMIC DNA]</scope>
    <source>
        <strain evidence="1 2">DSM 44720</strain>
    </source>
</reference>
<dbReference type="Gene3D" id="3.20.20.70">
    <property type="entry name" value="Aldolase class I"/>
    <property type="match status" value="2"/>
</dbReference>
<evidence type="ECO:0000313" key="2">
    <source>
        <dbReference type="Proteomes" id="UP000239494"/>
    </source>
</evidence>
<keyword evidence="2" id="KW-1185">Reference proteome</keyword>
<gene>
    <name evidence="1" type="ORF">CLV43_104631</name>
</gene>
<dbReference type="PANTHER" id="PTHR37418">
    <property type="entry name" value="3-KETO-5-AMINOHEXANOATE CLEAVAGE ENZYME-RELATED"/>
    <property type="match status" value="1"/>
</dbReference>
<dbReference type="PANTHER" id="PTHR37418:SF1">
    <property type="entry name" value="3-KETO-5-AMINOHEXANOATE CLEAVAGE PROTEIN"/>
    <property type="match status" value="1"/>
</dbReference>
<accession>A0A2T0TAX1</accession>
<dbReference type="InterPro" id="IPR008567">
    <property type="entry name" value="BKACE"/>
</dbReference>
<sequence length="254" mass="26100">MEPLTGLWLRGWVLQACLNGGRPVGGHPALPVSPAQLAEDAVAVVGLGVTSLHLHPRDLVGLEVLAGPEVATAVAVVRAAVPGVEIGVTTGAWIQGDPGRRAELVAGWAGLAAGRPDVASVNVHEAGWVEVCAALDGAGIGIELGVFHATAARALVAHGVPPGTRRVLAEVRPGADPVPEAEALLRLLEPLGPPVLLHGEDTTTWPVLAYAARLELDARIGLEDTLLRPDGTPATDNADLVGYAIRVLRSLGPR</sequence>
<evidence type="ECO:0000313" key="1">
    <source>
        <dbReference type="EMBL" id="PRY42794.1"/>
    </source>
</evidence>
<dbReference type="Pfam" id="PF05853">
    <property type="entry name" value="BKACE"/>
    <property type="match status" value="1"/>
</dbReference>
<dbReference type="Proteomes" id="UP000239494">
    <property type="component" value="Unassembled WGS sequence"/>
</dbReference>
<dbReference type="GO" id="GO:0043720">
    <property type="term" value="F:3-keto-5-aminohexanoate cleavage activity"/>
    <property type="evidence" value="ECO:0007669"/>
    <property type="project" value="InterPro"/>
</dbReference>
<dbReference type="AlphaFoldDB" id="A0A2T0TAX1"/>
<protein>
    <submittedName>
        <fullName evidence="1">Uncharacterized protein (DUF849 family)</fullName>
    </submittedName>
</protein>
<dbReference type="EMBL" id="PVTF01000004">
    <property type="protein sequence ID" value="PRY42794.1"/>
    <property type="molecule type" value="Genomic_DNA"/>
</dbReference>
<comment type="caution">
    <text evidence="1">The sequence shown here is derived from an EMBL/GenBank/DDBJ whole genome shotgun (WGS) entry which is preliminary data.</text>
</comment>
<dbReference type="OrthoDB" id="3424160at2"/>